<sequence>MFGPGGQAYGPVSLTSNNGNGAQQYSPEDLGENDGHSQVKTSSYGGGKTQTSVSGSYKGSGSFSAQAQTIDTKRGAQSQVVGGDDGASSSAQAFGGKGQSQSQAVATVLKVKFMQAKQGAILLLKQQVLAKPQAKHK</sequence>
<accession>A0A8S1DUW9</accession>
<feature type="region of interest" description="Disordered" evidence="1">
    <location>
        <begin position="1"/>
        <end position="98"/>
    </location>
</feature>
<dbReference type="Proteomes" id="UP000494165">
    <property type="component" value="Unassembled WGS sequence"/>
</dbReference>
<name>A0A8S1DUW9_9INSE</name>
<evidence type="ECO:0000256" key="1">
    <source>
        <dbReference type="SAM" id="MobiDB-lite"/>
    </source>
</evidence>
<feature type="compositionally biased region" description="Polar residues" evidence="1">
    <location>
        <begin position="13"/>
        <end position="26"/>
    </location>
</feature>
<dbReference type="AlphaFoldDB" id="A0A8S1DUW9"/>
<gene>
    <name evidence="2" type="ORF">CLODIP_2_CD08038</name>
</gene>
<comment type="caution">
    <text evidence="2">The sequence shown here is derived from an EMBL/GenBank/DDBJ whole genome shotgun (WGS) entry which is preliminary data.</text>
</comment>
<feature type="compositionally biased region" description="Polar residues" evidence="1">
    <location>
        <begin position="36"/>
        <end position="80"/>
    </location>
</feature>
<dbReference type="EMBL" id="CADEPI010000366">
    <property type="protein sequence ID" value="CAB3384685.1"/>
    <property type="molecule type" value="Genomic_DNA"/>
</dbReference>
<keyword evidence="3" id="KW-1185">Reference proteome</keyword>
<evidence type="ECO:0000313" key="3">
    <source>
        <dbReference type="Proteomes" id="UP000494165"/>
    </source>
</evidence>
<evidence type="ECO:0000313" key="2">
    <source>
        <dbReference type="EMBL" id="CAB3384685.1"/>
    </source>
</evidence>
<dbReference type="OrthoDB" id="7791530at2759"/>
<organism evidence="2 3">
    <name type="scientific">Cloeon dipterum</name>
    <dbReference type="NCBI Taxonomy" id="197152"/>
    <lineage>
        <taxon>Eukaryota</taxon>
        <taxon>Metazoa</taxon>
        <taxon>Ecdysozoa</taxon>
        <taxon>Arthropoda</taxon>
        <taxon>Hexapoda</taxon>
        <taxon>Insecta</taxon>
        <taxon>Pterygota</taxon>
        <taxon>Palaeoptera</taxon>
        <taxon>Ephemeroptera</taxon>
        <taxon>Pisciforma</taxon>
        <taxon>Baetidae</taxon>
        <taxon>Cloeon</taxon>
    </lineage>
</organism>
<protein>
    <submittedName>
        <fullName evidence="2">Uncharacterized protein</fullName>
    </submittedName>
</protein>
<proteinExistence type="predicted"/>
<reference evidence="2 3" key="1">
    <citation type="submission" date="2020-04" db="EMBL/GenBank/DDBJ databases">
        <authorList>
            <person name="Alioto T."/>
            <person name="Alioto T."/>
            <person name="Gomez Garrido J."/>
        </authorList>
    </citation>
    <scope>NUCLEOTIDE SEQUENCE [LARGE SCALE GENOMIC DNA]</scope>
</reference>